<proteinExistence type="predicted"/>
<name>A0ACA9UJG8_BIOOC</name>
<protein>
    <submittedName>
        <fullName evidence="1">Uncharacterized protein</fullName>
    </submittedName>
</protein>
<organism evidence="1 2">
    <name type="scientific">Clonostachys rosea f. rosea IK726</name>
    <dbReference type="NCBI Taxonomy" id="1349383"/>
    <lineage>
        <taxon>Eukaryota</taxon>
        <taxon>Fungi</taxon>
        <taxon>Dikarya</taxon>
        <taxon>Ascomycota</taxon>
        <taxon>Pezizomycotina</taxon>
        <taxon>Sordariomycetes</taxon>
        <taxon>Hypocreomycetidae</taxon>
        <taxon>Hypocreales</taxon>
        <taxon>Bionectriaceae</taxon>
        <taxon>Clonostachys</taxon>
    </lineage>
</organism>
<accession>A0ACA9UJG8</accession>
<dbReference type="Proteomes" id="UP000836387">
    <property type="component" value="Unassembled WGS sequence"/>
</dbReference>
<dbReference type="EMBL" id="CADEHS020000518">
    <property type="protein sequence ID" value="CAG9953189.1"/>
    <property type="molecule type" value="Genomic_DNA"/>
</dbReference>
<comment type="caution">
    <text evidence="1">The sequence shown here is derived from an EMBL/GenBank/DDBJ whole genome shotgun (WGS) entry which is preliminary data.</text>
</comment>
<reference evidence="1" key="2">
    <citation type="submission" date="2021-10" db="EMBL/GenBank/DDBJ databases">
        <authorList>
            <person name="Piombo E."/>
        </authorList>
    </citation>
    <scope>NUCLEOTIDE SEQUENCE</scope>
</reference>
<keyword evidence="2" id="KW-1185">Reference proteome</keyword>
<gene>
    <name evidence="1" type="ORF">CRV2_00014349</name>
</gene>
<evidence type="ECO:0000313" key="2">
    <source>
        <dbReference type="Proteomes" id="UP000836387"/>
    </source>
</evidence>
<evidence type="ECO:0000313" key="1">
    <source>
        <dbReference type="EMBL" id="CAG9953189.1"/>
    </source>
</evidence>
<reference evidence="1" key="1">
    <citation type="submission" date="2020-04" db="EMBL/GenBank/DDBJ databases">
        <authorList>
            <person name="Broberg M."/>
        </authorList>
    </citation>
    <scope>NUCLEOTIDE SEQUENCE</scope>
</reference>
<sequence>MSIKISYEVAPGNIRDQELSLNQAIGLLSGKDFWRTRDFPELQLGALKFTDGPNGARGENWTEGKAAVCFPCATALGASFDRDLLREVGSAIAVDARGKRANGLLAPTVNIHRYILNGRNFESYSEDPHLSGFLAAEYINGVQSQNVAASPKHFLGNEVENGRRWSDSVIDERALREIYLEPFRLLCKHSSPLCLMTAYVRYNAVNGEYCSESPTLLRIVRDEWNYDGVIISDWFGTYSTSEAINAGLDLELPGETKFRTQQKMTEALERGQIDPAHLTTILQRVVDLLQKTGRIGLSDAEDARGTLPELPSVPNAGTSALLRRAAADGMVLLKNKNNALPLSASAGNNIAVVGKPAAEPSIFGGGSASLKPAHISTPLEALCQRYPSLVYSEGVAVQRLVDLSCQIKVPESDVQLEWFNSSEPDEKQLFRDEVVPKSEYMMMEDIHAGLADLRSFCTRMTVMIQPPVTGAYRLSMTSPGSQTCYIDGKVVGTVARGAEVVTEDYIFNRARLEQRIDTPIHLESSKQYKLTIVTQSAKHSPVHINREFYVQGSRVGLAPIPDDDKDIADAAAKVSASGAAATVVFVGTSTQWESEGFDRVSYSLPLRQNDLIRAVAKASPGPTIVVVNAGSAVDCTPWIDEVDAVIQAWFPGQEYGSAISDVLTGRVSPSARLPTTIPRSMEGTCTGDLTGKTEGDKGVQKRIVYQESWAVGYRAFGGNRDWYNPLFAFGHGLSYSEFSYGATKQELIYGDDDISLAVSVPVKNTGAVKAAEVVQLYVQPPQGSVERPIVELRAFAKTQRLASGEEQTVQLQLSKEAFSFWDVETHSWKVEAGEYTVLFAGSAGVGDWIDTGERLAITVDKTFHWSA</sequence>